<dbReference type="Pfam" id="PF13419">
    <property type="entry name" value="HAD_2"/>
    <property type="match status" value="1"/>
</dbReference>
<evidence type="ECO:0000256" key="1">
    <source>
        <dbReference type="ARBA" id="ARBA00000830"/>
    </source>
</evidence>
<dbReference type="SUPFAM" id="SSF56784">
    <property type="entry name" value="HAD-like"/>
    <property type="match status" value="1"/>
</dbReference>
<protein>
    <recommendedName>
        <fullName evidence="4">phosphoglycolate phosphatase</fullName>
        <ecNumber evidence="4">3.1.3.18</ecNumber>
    </recommendedName>
</protein>
<dbReference type="OrthoDB" id="9793014at2"/>
<dbReference type="Gene3D" id="3.40.50.1000">
    <property type="entry name" value="HAD superfamily/HAD-like"/>
    <property type="match status" value="1"/>
</dbReference>
<accession>A0A5A9XPN7</accession>
<dbReference type="PANTHER" id="PTHR43434:SF1">
    <property type="entry name" value="PHOSPHOGLYCOLATE PHOSPHATASE"/>
    <property type="match status" value="1"/>
</dbReference>
<dbReference type="GO" id="GO:0006281">
    <property type="term" value="P:DNA repair"/>
    <property type="evidence" value="ECO:0007669"/>
    <property type="project" value="TreeGrafter"/>
</dbReference>
<dbReference type="SFLD" id="SFLDG01129">
    <property type="entry name" value="C1.5:_HAD__Beta-PGM__Phosphata"/>
    <property type="match status" value="1"/>
</dbReference>
<reference evidence="5 6" key="1">
    <citation type="submission" date="2019-04" db="EMBL/GenBank/DDBJ databases">
        <title>Geobacter ruber sp. nov., ferric-reducing bacteria isolated from paddy soil.</title>
        <authorList>
            <person name="Xu Z."/>
            <person name="Masuda Y."/>
            <person name="Itoh H."/>
            <person name="Senoo K."/>
        </authorList>
    </citation>
    <scope>NUCLEOTIDE SEQUENCE [LARGE SCALE GENOMIC DNA]</scope>
    <source>
        <strain evidence="5 6">Red88</strain>
    </source>
</reference>
<dbReference type="GO" id="GO:0005829">
    <property type="term" value="C:cytosol"/>
    <property type="evidence" value="ECO:0007669"/>
    <property type="project" value="TreeGrafter"/>
</dbReference>
<dbReference type="NCBIfam" id="TIGR01549">
    <property type="entry name" value="HAD-SF-IA-v1"/>
    <property type="match status" value="1"/>
</dbReference>
<name>A0A5A9XPN7_9BACT</name>
<dbReference type="InterPro" id="IPR023198">
    <property type="entry name" value="PGP-like_dom2"/>
</dbReference>
<dbReference type="InterPro" id="IPR036412">
    <property type="entry name" value="HAD-like_sf"/>
</dbReference>
<dbReference type="InterPro" id="IPR006439">
    <property type="entry name" value="HAD-SF_hydro_IA"/>
</dbReference>
<evidence type="ECO:0000256" key="4">
    <source>
        <dbReference type="ARBA" id="ARBA00013078"/>
    </source>
</evidence>
<dbReference type="InterPro" id="IPR050155">
    <property type="entry name" value="HAD-like_hydrolase_sf"/>
</dbReference>
<dbReference type="SFLD" id="SFLDS00003">
    <property type="entry name" value="Haloacid_Dehalogenase"/>
    <property type="match status" value="1"/>
</dbReference>
<dbReference type="EMBL" id="SRSD01000003">
    <property type="protein sequence ID" value="KAA0893581.1"/>
    <property type="molecule type" value="Genomic_DNA"/>
</dbReference>
<sequence length="221" mass="25289">MTNAVTCRYKLVIYDCDGVLFDSLESNYIFYNRVLEHLNRPPLDRGDEHARKVLHTYSFNDVMAYFFAGDQCHEEALRFAKTIHYRDLAPYMRMEAGLIETLDRLKGRVSLAICTNRAVSMDMIIDDFGLNGYFECVMTASQVTNPKPHPEPLLKVLDHFGIEPHEALFVGDGEVDMLSARDAGVPFVAYKTHLPDQPRIEHHAQIMTHLFGEPEDVRLTP</sequence>
<dbReference type="NCBIfam" id="TIGR01509">
    <property type="entry name" value="HAD-SF-IA-v3"/>
    <property type="match status" value="1"/>
</dbReference>
<dbReference type="Proteomes" id="UP000324298">
    <property type="component" value="Unassembled WGS sequence"/>
</dbReference>
<comment type="pathway">
    <text evidence="2">Organic acid metabolism; glycolate biosynthesis; glycolate from 2-phosphoglycolate: step 1/1.</text>
</comment>
<proteinExistence type="inferred from homology"/>
<dbReference type="AlphaFoldDB" id="A0A5A9XPN7"/>
<evidence type="ECO:0000256" key="2">
    <source>
        <dbReference type="ARBA" id="ARBA00004818"/>
    </source>
</evidence>
<keyword evidence="5" id="KW-0378">Hydrolase</keyword>
<comment type="similarity">
    <text evidence="3">Belongs to the HAD-like hydrolase superfamily. CbbY/CbbZ/Gph/YieH family.</text>
</comment>
<dbReference type="PANTHER" id="PTHR43434">
    <property type="entry name" value="PHOSPHOGLYCOLATE PHOSPHATASE"/>
    <property type="match status" value="1"/>
</dbReference>
<dbReference type="InterPro" id="IPR041492">
    <property type="entry name" value="HAD_2"/>
</dbReference>
<organism evidence="5 6">
    <name type="scientific">Oryzomonas rubra</name>
    <dbReference type="NCBI Taxonomy" id="2509454"/>
    <lineage>
        <taxon>Bacteria</taxon>
        <taxon>Pseudomonadati</taxon>
        <taxon>Thermodesulfobacteriota</taxon>
        <taxon>Desulfuromonadia</taxon>
        <taxon>Geobacterales</taxon>
        <taxon>Geobacteraceae</taxon>
        <taxon>Oryzomonas</taxon>
    </lineage>
</organism>
<dbReference type="EC" id="3.1.3.18" evidence="4"/>
<dbReference type="RefSeq" id="WP_149306896.1">
    <property type="nucleotide sequence ID" value="NZ_SRSD01000003.1"/>
</dbReference>
<keyword evidence="6" id="KW-1185">Reference proteome</keyword>
<comment type="catalytic activity">
    <reaction evidence="1">
        <text>2-phosphoglycolate + H2O = glycolate + phosphate</text>
        <dbReference type="Rhea" id="RHEA:14369"/>
        <dbReference type="ChEBI" id="CHEBI:15377"/>
        <dbReference type="ChEBI" id="CHEBI:29805"/>
        <dbReference type="ChEBI" id="CHEBI:43474"/>
        <dbReference type="ChEBI" id="CHEBI:58033"/>
        <dbReference type="EC" id="3.1.3.18"/>
    </reaction>
</comment>
<evidence type="ECO:0000313" key="5">
    <source>
        <dbReference type="EMBL" id="KAA0893581.1"/>
    </source>
</evidence>
<dbReference type="Gene3D" id="1.10.150.240">
    <property type="entry name" value="Putative phosphatase, domain 2"/>
    <property type="match status" value="1"/>
</dbReference>
<evidence type="ECO:0000256" key="3">
    <source>
        <dbReference type="ARBA" id="ARBA00006171"/>
    </source>
</evidence>
<gene>
    <name evidence="5" type="ORF">ET418_07165</name>
</gene>
<dbReference type="GO" id="GO:0008967">
    <property type="term" value="F:phosphoglycolate phosphatase activity"/>
    <property type="evidence" value="ECO:0007669"/>
    <property type="project" value="UniProtKB-EC"/>
</dbReference>
<dbReference type="InterPro" id="IPR023214">
    <property type="entry name" value="HAD_sf"/>
</dbReference>
<comment type="caution">
    <text evidence="5">The sequence shown here is derived from an EMBL/GenBank/DDBJ whole genome shotgun (WGS) entry which is preliminary data.</text>
</comment>
<evidence type="ECO:0000313" key="6">
    <source>
        <dbReference type="Proteomes" id="UP000324298"/>
    </source>
</evidence>